<comment type="caution">
    <text evidence="1">The sequence shown here is derived from an EMBL/GenBank/DDBJ whole genome shotgun (WGS) entry which is preliminary data.</text>
</comment>
<accession>A0ABD6EE54</accession>
<evidence type="ECO:0000313" key="1">
    <source>
        <dbReference type="EMBL" id="MFH4974972.1"/>
    </source>
</evidence>
<reference evidence="1 2" key="1">
    <citation type="submission" date="2024-08" db="EMBL/GenBank/DDBJ databases">
        <title>Gnathostoma spinigerum genome.</title>
        <authorList>
            <person name="Gonzalez-Bertolin B."/>
            <person name="Monzon S."/>
            <person name="Zaballos A."/>
            <person name="Jimenez P."/>
            <person name="Dekumyoy P."/>
            <person name="Varona S."/>
            <person name="Cuesta I."/>
            <person name="Sumanam S."/>
            <person name="Adisakwattana P."/>
            <person name="Gasser R.B."/>
            <person name="Hernandez-Gonzalez A."/>
            <person name="Young N.D."/>
            <person name="Perteguer M.J."/>
        </authorList>
    </citation>
    <scope>NUCLEOTIDE SEQUENCE [LARGE SCALE GENOMIC DNA]</scope>
    <source>
        <strain evidence="1">AL3</strain>
        <tissue evidence="1">Liver</tissue>
    </source>
</reference>
<evidence type="ECO:0000313" key="2">
    <source>
        <dbReference type="Proteomes" id="UP001608902"/>
    </source>
</evidence>
<dbReference type="Proteomes" id="UP001608902">
    <property type="component" value="Unassembled WGS sequence"/>
</dbReference>
<keyword evidence="2" id="KW-1185">Reference proteome</keyword>
<organism evidence="1 2">
    <name type="scientific">Gnathostoma spinigerum</name>
    <dbReference type="NCBI Taxonomy" id="75299"/>
    <lineage>
        <taxon>Eukaryota</taxon>
        <taxon>Metazoa</taxon>
        <taxon>Ecdysozoa</taxon>
        <taxon>Nematoda</taxon>
        <taxon>Chromadorea</taxon>
        <taxon>Rhabditida</taxon>
        <taxon>Spirurina</taxon>
        <taxon>Gnathostomatomorpha</taxon>
        <taxon>Gnathostomatoidea</taxon>
        <taxon>Gnathostomatidae</taxon>
        <taxon>Gnathostoma</taxon>
    </lineage>
</organism>
<sequence length="91" mass="10549">MSLRYELAGGDNCWYRLSHSHIPNEVAQHNVWQSTNIFGILSFCLRKYIFALLQLSSIKNRTVIKGKLSRHCRKCSEHEPSSGDRWTRSSP</sequence>
<protein>
    <submittedName>
        <fullName evidence="1">Uncharacterized protein</fullName>
    </submittedName>
</protein>
<gene>
    <name evidence="1" type="ORF">AB6A40_001681</name>
</gene>
<proteinExistence type="predicted"/>
<dbReference type="AlphaFoldDB" id="A0ABD6EE54"/>
<dbReference type="EMBL" id="JBGFUD010000653">
    <property type="protein sequence ID" value="MFH4974972.1"/>
    <property type="molecule type" value="Genomic_DNA"/>
</dbReference>
<name>A0ABD6EE54_9BILA</name>